<dbReference type="STRING" id="1245526.SAMN05216580_0830"/>
<protein>
    <recommendedName>
        <fullName evidence="2">UPF0301 protein SAMN05216580_0830</fullName>
    </recommendedName>
</protein>
<sequence length="189" mass="20464">MNSTTQHSLKHHFLIAMPQMDDPNFAQTLIYLVDHNEFGAMGLVVNRTSGLTLAQILDQLQPDIRADARCQTRPIYAGGPVQTDRGFVLHPRGWQFHATLELGELALSTSQDSLVAIAEGHGPEQCLIALGYAGWDAGQLEAELLDNAWLTCPADPAILFEVASEERLARAATSLGVDLALLAREAGHA</sequence>
<gene>
    <name evidence="3" type="ORF">SAMN05216580_0830</name>
</gene>
<evidence type="ECO:0000313" key="3">
    <source>
        <dbReference type="EMBL" id="SDT98472.1"/>
    </source>
</evidence>
<keyword evidence="4" id="KW-1185">Reference proteome</keyword>
<evidence type="ECO:0000256" key="1">
    <source>
        <dbReference type="ARBA" id="ARBA00009600"/>
    </source>
</evidence>
<comment type="similarity">
    <text evidence="1 2">Belongs to the UPF0301 (AlgH) family.</text>
</comment>
<dbReference type="Pfam" id="PF02622">
    <property type="entry name" value="DUF179"/>
    <property type="match status" value="1"/>
</dbReference>
<dbReference type="SUPFAM" id="SSF143456">
    <property type="entry name" value="VC0467-like"/>
    <property type="match status" value="1"/>
</dbReference>
<dbReference type="PANTHER" id="PTHR30327">
    <property type="entry name" value="UNCHARACTERIZED PROTEIN YQGE"/>
    <property type="match status" value="1"/>
</dbReference>
<dbReference type="PANTHER" id="PTHR30327:SF1">
    <property type="entry name" value="UPF0301 PROTEIN YQGE"/>
    <property type="match status" value="1"/>
</dbReference>
<reference evidence="4" key="1">
    <citation type="submission" date="2016-10" db="EMBL/GenBank/DDBJ databases">
        <authorList>
            <person name="Varghese N."/>
            <person name="Submissions S."/>
        </authorList>
    </citation>
    <scope>NUCLEOTIDE SEQUENCE [LARGE SCALE GENOMIC DNA]</scope>
    <source>
        <strain evidence="4">CCTCC 2012022</strain>
    </source>
</reference>
<organism evidence="3 4">
    <name type="scientific">Geopseudomonas guangdongensis</name>
    <dbReference type="NCBI Taxonomy" id="1245526"/>
    <lineage>
        <taxon>Bacteria</taxon>
        <taxon>Pseudomonadati</taxon>
        <taxon>Pseudomonadota</taxon>
        <taxon>Gammaproteobacteria</taxon>
        <taxon>Pseudomonadales</taxon>
        <taxon>Pseudomonadaceae</taxon>
        <taxon>Geopseudomonas</taxon>
    </lineage>
</organism>
<evidence type="ECO:0000256" key="2">
    <source>
        <dbReference type="HAMAP-Rule" id="MF_00758"/>
    </source>
</evidence>
<dbReference type="OrthoDB" id="9807486at2"/>
<dbReference type="EMBL" id="LT629780">
    <property type="protein sequence ID" value="SDT98472.1"/>
    <property type="molecule type" value="Genomic_DNA"/>
</dbReference>
<dbReference type="NCBIfam" id="NF001266">
    <property type="entry name" value="PRK00228.1-1"/>
    <property type="match status" value="1"/>
</dbReference>
<name>A0A1H2ETH8_9GAMM</name>
<dbReference type="Proteomes" id="UP000243063">
    <property type="component" value="Chromosome I"/>
</dbReference>
<proteinExistence type="inferred from homology"/>
<dbReference type="Gene3D" id="3.40.1740.10">
    <property type="entry name" value="VC0467-like"/>
    <property type="match status" value="1"/>
</dbReference>
<evidence type="ECO:0000313" key="4">
    <source>
        <dbReference type="Proteomes" id="UP000243063"/>
    </source>
</evidence>
<dbReference type="AlphaFoldDB" id="A0A1H2ETH8"/>
<dbReference type="RefSeq" id="WP_090212335.1">
    <property type="nucleotide sequence ID" value="NZ_LT629780.1"/>
</dbReference>
<dbReference type="HAMAP" id="MF_00758">
    <property type="entry name" value="UPF0301"/>
    <property type="match status" value="1"/>
</dbReference>
<accession>A0A1H2ETH8</accession>
<dbReference type="InterPro" id="IPR003774">
    <property type="entry name" value="AlgH-like"/>
</dbReference>
<dbReference type="GO" id="GO:0005829">
    <property type="term" value="C:cytosol"/>
    <property type="evidence" value="ECO:0007669"/>
    <property type="project" value="TreeGrafter"/>
</dbReference>